<keyword evidence="4" id="KW-1185">Reference proteome</keyword>
<protein>
    <recommendedName>
        <fullName evidence="2">Ferric siderophore reductase C-terminal domain-containing protein</fullName>
    </recommendedName>
</protein>
<gene>
    <name evidence="3" type="ORF">FNH13_13485</name>
</gene>
<dbReference type="InterPro" id="IPR024726">
    <property type="entry name" value="FhuF_C"/>
</dbReference>
<evidence type="ECO:0000313" key="3">
    <source>
        <dbReference type="EMBL" id="QDO89212.1"/>
    </source>
</evidence>
<dbReference type="OrthoDB" id="3290158at2"/>
<reference evidence="3 4" key="1">
    <citation type="submission" date="2019-07" db="EMBL/GenBank/DDBJ databases">
        <title>complete genome sequencing of Ornithinimicrobium sp. H23M54.</title>
        <authorList>
            <person name="Bae J.-W."/>
            <person name="Lee S.-Y."/>
        </authorList>
    </citation>
    <scope>NUCLEOTIDE SEQUENCE [LARGE SCALE GENOMIC DNA]</scope>
    <source>
        <strain evidence="3 4">H23M54</strain>
    </source>
</reference>
<accession>A0A516GCH6</accession>
<organism evidence="3 4">
    <name type="scientific">Ornithinimicrobium ciconiae</name>
    <dbReference type="NCBI Taxonomy" id="2594265"/>
    <lineage>
        <taxon>Bacteria</taxon>
        <taxon>Bacillati</taxon>
        <taxon>Actinomycetota</taxon>
        <taxon>Actinomycetes</taxon>
        <taxon>Micrococcales</taxon>
        <taxon>Ornithinimicrobiaceae</taxon>
        <taxon>Ornithinimicrobium</taxon>
    </lineage>
</organism>
<dbReference type="GO" id="GO:0051537">
    <property type="term" value="F:2 iron, 2 sulfur cluster binding"/>
    <property type="evidence" value="ECO:0007669"/>
    <property type="project" value="InterPro"/>
</dbReference>
<feature type="region of interest" description="Disordered" evidence="1">
    <location>
        <begin position="244"/>
        <end position="269"/>
    </location>
</feature>
<name>A0A516GCH6_9MICO</name>
<proteinExistence type="predicted"/>
<evidence type="ECO:0000313" key="4">
    <source>
        <dbReference type="Proteomes" id="UP000315395"/>
    </source>
</evidence>
<evidence type="ECO:0000256" key="1">
    <source>
        <dbReference type="SAM" id="MobiDB-lite"/>
    </source>
</evidence>
<feature type="domain" description="Ferric siderophore reductase C-terminal" evidence="2">
    <location>
        <begin position="275"/>
        <end position="295"/>
    </location>
</feature>
<dbReference type="AlphaFoldDB" id="A0A516GCH6"/>
<feature type="compositionally biased region" description="Acidic residues" evidence="1">
    <location>
        <begin position="248"/>
        <end position="262"/>
    </location>
</feature>
<dbReference type="Proteomes" id="UP000315395">
    <property type="component" value="Chromosome"/>
</dbReference>
<sequence length="306" mass="31747">MLAVPGADRTVRSRAGRPRRAGPGGRRLSGALPPAQRAAELTELGGFAVFQVDAEGLLPLTTALDADHLAERFAATRVGLATGTGLPLAEVLPRTAVSAAQVGLVSRFWSIALASVALHGWVPDLTPDRVRVDPSHRNPSPLALEDPGAGRSVVGLTETVAAVEELVVHGAVAAVTDACREHGRTSANVLVSNAASSLVAAARVLGGKVPTRASHLEAVSRQLLERPWLAAGGAYQSVTVEVVASSEADTETDTEADTETDPETNPAAGSTQFKRTGCCLYYRLPGHGLCPDCVLVRPGHAADDHH</sequence>
<evidence type="ECO:0000259" key="2">
    <source>
        <dbReference type="Pfam" id="PF11575"/>
    </source>
</evidence>
<dbReference type="Pfam" id="PF11575">
    <property type="entry name" value="FhuF_C"/>
    <property type="match status" value="1"/>
</dbReference>
<feature type="region of interest" description="Disordered" evidence="1">
    <location>
        <begin position="1"/>
        <end position="31"/>
    </location>
</feature>
<dbReference type="EMBL" id="CP041616">
    <property type="protein sequence ID" value="QDO89212.1"/>
    <property type="molecule type" value="Genomic_DNA"/>
</dbReference>
<dbReference type="KEGG" id="orz:FNH13_13485"/>